<dbReference type="Pfam" id="PF07589">
    <property type="entry name" value="PEP-CTERM"/>
    <property type="match status" value="1"/>
</dbReference>
<dbReference type="NCBIfam" id="NF035944">
    <property type="entry name" value="PEPxxWA-CTERM"/>
    <property type="match status" value="1"/>
</dbReference>
<evidence type="ECO:0000313" key="4">
    <source>
        <dbReference type="EMBL" id="MUI16465.1"/>
    </source>
</evidence>
<feature type="domain" description="Ice-binding protein C-terminal" evidence="3">
    <location>
        <begin position="137"/>
        <end position="161"/>
    </location>
</feature>
<gene>
    <name evidence="4" type="ORF">GJV26_28995</name>
</gene>
<keyword evidence="5" id="KW-1185">Reference proteome</keyword>
<feature type="chain" id="PRO_5026274897" evidence="2">
    <location>
        <begin position="25"/>
        <end position="164"/>
    </location>
</feature>
<sequence>MILKRILGTAAAAATLLWTCAANATLYNFTLGGDYSATWQLDSHRTPDLIIPGLGFTYADVVGTYANAVGDLADVSFFHGGFGGGLSLEDYYGGTYLVVTDGPQIYSGTEDSPVYVAGSWTLSEYQSTGSYTLTVSAVPEPATYGMLLAGVGLVGITLRRRRSS</sequence>
<keyword evidence="1" id="KW-0812">Transmembrane</keyword>
<keyword evidence="1" id="KW-0472">Membrane</keyword>
<keyword evidence="2" id="KW-0732">Signal</keyword>
<evidence type="ECO:0000256" key="2">
    <source>
        <dbReference type="SAM" id="SignalP"/>
    </source>
</evidence>
<protein>
    <submittedName>
        <fullName evidence="4">PEPxxWA-CTERM sorting domain-containing protein</fullName>
    </submittedName>
</protein>
<dbReference type="NCBIfam" id="TIGR02595">
    <property type="entry name" value="PEP_CTERM"/>
    <property type="match status" value="1"/>
</dbReference>
<feature type="transmembrane region" description="Helical" evidence="1">
    <location>
        <begin position="141"/>
        <end position="158"/>
    </location>
</feature>
<evidence type="ECO:0000259" key="3">
    <source>
        <dbReference type="Pfam" id="PF07589"/>
    </source>
</evidence>
<dbReference type="OrthoDB" id="8910694at2"/>
<dbReference type="RefSeq" id="WP_155712022.1">
    <property type="nucleotide sequence ID" value="NZ_BMWU01000008.1"/>
</dbReference>
<comment type="caution">
    <text evidence="4">The sequence shown here is derived from an EMBL/GenBank/DDBJ whole genome shotgun (WGS) entry which is preliminary data.</text>
</comment>
<keyword evidence="1" id="KW-1133">Transmembrane helix</keyword>
<evidence type="ECO:0000256" key="1">
    <source>
        <dbReference type="SAM" id="Phobius"/>
    </source>
</evidence>
<reference evidence="4 5" key="1">
    <citation type="submission" date="2019-11" db="EMBL/GenBank/DDBJ databases">
        <title>Draft Genome Sequences of Six Type Strains of the Genus Massilia.</title>
        <authorList>
            <person name="Miess H."/>
            <person name="Frediansyah A."/>
            <person name="Goeker M."/>
            <person name="Gross H."/>
        </authorList>
    </citation>
    <scope>NUCLEOTIDE SEQUENCE [LARGE SCALE GENOMIC DNA]</scope>
    <source>
        <strain evidence="4 5">DSM 17513</strain>
    </source>
</reference>
<dbReference type="AlphaFoldDB" id="A0A6I3XXG1"/>
<dbReference type="Proteomes" id="UP000431684">
    <property type="component" value="Unassembled WGS sequence"/>
</dbReference>
<feature type="signal peptide" evidence="2">
    <location>
        <begin position="1"/>
        <end position="24"/>
    </location>
</feature>
<dbReference type="EMBL" id="WNWM01000002">
    <property type="protein sequence ID" value="MUI16465.1"/>
    <property type="molecule type" value="Genomic_DNA"/>
</dbReference>
<proteinExistence type="predicted"/>
<accession>A0A6I3XXG1</accession>
<evidence type="ECO:0000313" key="5">
    <source>
        <dbReference type="Proteomes" id="UP000431684"/>
    </source>
</evidence>
<name>A0A6I3XXG1_9BURK</name>
<dbReference type="InterPro" id="IPR013424">
    <property type="entry name" value="Ice-binding_C"/>
</dbReference>
<organism evidence="4 5">
    <name type="scientific">Pseudoduganella dura</name>
    <dbReference type="NCBI Taxonomy" id="321982"/>
    <lineage>
        <taxon>Bacteria</taxon>
        <taxon>Pseudomonadati</taxon>
        <taxon>Pseudomonadota</taxon>
        <taxon>Betaproteobacteria</taxon>
        <taxon>Burkholderiales</taxon>
        <taxon>Oxalobacteraceae</taxon>
        <taxon>Telluria group</taxon>
        <taxon>Pseudoduganella</taxon>
    </lineage>
</organism>